<feature type="signal peptide" evidence="1">
    <location>
        <begin position="1"/>
        <end position="29"/>
    </location>
</feature>
<dbReference type="OrthoDB" id="9784811at2"/>
<protein>
    <recommendedName>
        <fullName evidence="4">Divergent polysaccharide deacetylase</fullName>
    </recommendedName>
</protein>
<organism evidence="2 3">
    <name type="scientific">[Haemophilus] felis</name>
    <dbReference type="NCBI Taxonomy" id="123822"/>
    <lineage>
        <taxon>Bacteria</taxon>
        <taxon>Pseudomonadati</taxon>
        <taxon>Pseudomonadota</taxon>
        <taxon>Gammaproteobacteria</taxon>
        <taxon>Pasteurellales</taxon>
        <taxon>Pasteurellaceae</taxon>
    </lineage>
</organism>
<dbReference type="GO" id="GO:0005975">
    <property type="term" value="P:carbohydrate metabolic process"/>
    <property type="evidence" value="ECO:0007669"/>
    <property type="project" value="InterPro"/>
</dbReference>
<dbReference type="EMBL" id="MUYB01000030">
    <property type="protein sequence ID" value="OOS02774.1"/>
    <property type="molecule type" value="Genomic_DNA"/>
</dbReference>
<evidence type="ECO:0000313" key="2">
    <source>
        <dbReference type="EMBL" id="OOS02774.1"/>
    </source>
</evidence>
<reference evidence="2 3" key="1">
    <citation type="submission" date="2017-02" db="EMBL/GenBank/DDBJ databases">
        <title>Draft genome sequence of Haemophilus felis CCUG 31170 type strain.</title>
        <authorList>
            <person name="Engstrom-Jakobsson H."/>
            <person name="Salva-Serra F."/>
            <person name="Thorell K."/>
            <person name="Gonzales-Siles L."/>
            <person name="Karlsson R."/>
            <person name="Boulund F."/>
            <person name="Engstrand L."/>
            <person name="Kristiansson E."/>
            <person name="Moore E."/>
        </authorList>
    </citation>
    <scope>NUCLEOTIDE SEQUENCE [LARGE SCALE GENOMIC DNA]</scope>
    <source>
        <strain evidence="2 3">CCUG 31170</strain>
    </source>
</reference>
<evidence type="ECO:0008006" key="4">
    <source>
        <dbReference type="Google" id="ProtNLM"/>
    </source>
</evidence>
<keyword evidence="1" id="KW-0732">Signal</keyword>
<comment type="caution">
    <text evidence="2">The sequence shown here is derived from an EMBL/GenBank/DDBJ whole genome shotgun (WGS) entry which is preliminary data.</text>
</comment>
<dbReference type="SUPFAM" id="SSF88713">
    <property type="entry name" value="Glycoside hydrolase/deacetylase"/>
    <property type="match status" value="1"/>
</dbReference>
<dbReference type="CDD" id="cd10936">
    <property type="entry name" value="CE4_DAC2"/>
    <property type="match status" value="1"/>
</dbReference>
<name>A0A1T0AY54_9PAST</name>
<dbReference type="Proteomes" id="UP000190023">
    <property type="component" value="Unassembled WGS sequence"/>
</dbReference>
<dbReference type="STRING" id="123822.B0188_07495"/>
<dbReference type="Gene3D" id="3.20.20.370">
    <property type="entry name" value="Glycoside hydrolase/deacetylase"/>
    <property type="match status" value="1"/>
</dbReference>
<proteinExistence type="predicted"/>
<evidence type="ECO:0000256" key="1">
    <source>
        <dbReference type="SAM" id="SignalP"/>
    </source>
</evidence>
<dbReference type="PANTHER" id="PTHR30105">
    <property type="entry name" value="UNCHARACTERIZED YIBQ-RELATED"/>
    <property type="match status" value="1"/>
</dbReference>
<accession>A0A1T0AY54</accession>
<feature type="chain" id="PRO_5013069078" description="Divergent polysaccharide deacetylase" evidence="1">
    <location>
        <begin position="30"/>
        <end position="282"/>
    </location>
</feature>
<dbReference type="AlphaFoldDB" id="A0A1T0AY54"/>
<dbReference type="InterPro" id="IPR011330">
    <property type="entry name" value="Glyco_hydro/deAcase_b/a-brl"/>
</dbReference>
<dbReference type="PROSITE" id="PS51257">
    <property type="entry name" value="PROKAR_LIPOPROTEIN"/>
    <property type="match status" value="1"/>
</dbReference>
<dbReference type="PANTHER" id="PTHR30105:SF2">
    <property type="entry name" value="DIVERGENT POLYSACCHARIDE DEACETYLASE SUPERFAMILY"/>
    <property type="match status" value="1"/>
</dbReference>
<evidence type="ECO:0000313" key="3">
    <source>
        <dbReference type="Proteomes" id="UP000190023"/>
    </source>
</evidence>
<dbReference type="InterPro" id="IPR006837">
    <property type="entry name" value="Divergent_DAC"/>
</dbReference>
<dbReference type="Pfam" id="PF04748">
    <property type="entry name" value="Polysacc_deac_2"/>
    <property type="match status" value="1"/>
</dbReference>
<sequence>MKQLCGKAIKFIVITLTLLSCGATSNLWAAKLAIVIDDIGYRNKDDDQIYAMPKEISVAIIPAAPYAKQRNELAKQQDRDILIHMPMQPVGGQKIETGGLKLGLTEEEVKRRVETAHHIVSHAIGMNNHMGSAATADRTLMSYLMKSLKQKQLSFLDSRTSGRSIASQTAKQFGIHSLERHIFLDDSDAFTDVQHQFQKAINYAQKHGVAIVIGHPRKNTIAVLQTGLKNLPKDVELVPISQLWQQNKATAPLPFIYLFNNVPAPTSIAPYLSVPTLRGIPE</sequence>
<keyword evidence="3" id="KW-1185">Reference proteome</keyword>
<gene>
    <name evidence="2" type="ORF">B0188_07495</name>
</gene>